<reference evidence="2 3" key="1">
    <citation type="submission" date="2013-03" db="EMBL/GenBank/DDBJ databases">
        <title>Reference genome for the Human Microbiome Project.</title>
        <authorList>
            <person name="Aqrawi P."/>
            <person name="Ayvaz T."/>
            <person name="Bess C."/>
            <person name="Blankenburg K."/>
            <person name="Coyle M."/>
            <person name="Deng J."/>
            <person name="Forbes L."/>
            <person name="Fowler G."/>
            <person name="Francisco L."/>
            <person name="Fu Q."/>
            <person name="Gibbs R."/>
            <person name="Gross S."/>
            <person name="Gubbala S."/>
            <person name="Hale W."/>
            <person name="Hemphill L."/>
            <person name="Highlander S."/>
            <person name="Hirani K."/>
            <person name="Jackson L."/>
            <person name="Jakkamsetti A."/>
            <person name="Javaid M."/>
            <person name="Jayaseelan J.C."/>
            <person name="Jiang H."/>
            <person name="Joshi V."/>
            <person name="Korchina V."/>
            <person name="Kovar C."/>
            <person name="Lara F."/>
            <person name="Lee S."/>
            <person name="Liu Y."/>
            <person name="Mata R."/>
            <person name="Mathew T."/>
            <person name="Munidasa M."/>
            <person name="Muzny D."/>
            <person name="Nazareth L."/>
            <person name="Ngo R."/>
            <person name="Nguyen L."/>
            <person name="Nguyen N."/>
            <person name="Okwuonu G."/>
            <person name="Ongeri F."/>
            <person name="Palculict T."/>
            <person name="Patil S."/>
            <person name="Petrosino J."/>
            <person name="Pham C."/>
            <person name="Pham P."/>
            <person name="Pu L.-L."/>
            <person name="Qin X."/>
            <person name="Qu J."/>
            <person name="Reid J."/>
            <person name="Ross M."/>
            <person name="Ruth R."/>
            <person name="Saada N."/>
            <person name="San Lucas F."/>
            <person name="Santibanez J."/>
            <person name="Shang Y."/>
            <person name="Simmons D."/>
            <person name="Song X.-Z."/>
            <person name="Tang L.-Y."/>
            <person name="Thornton R."/>
            <person name="Warren J."/>
            <person name="Weissenberger G."/>
            <person name="Wilczek-Boney K."/>
            <person name="Worley K."/>
            <person name="Youmans B."/>
            <person name="Zhang J."/>
            <person name="Zhang L."/>
            <person name="Zhao Z."/>
            <person name="Zhou C."/>
            <person name="Zhu D."/>
            <person name="Zhu Y."/>
        </authorList>
    </citation>
    <scope>NUCLEOTIDE SEQUENCE [LARGE SCALE GENOMIC DNA]</scope>
    <source>
        <strain evidence="2 3">F0333</strain>
    </source>
</reference>
<feature type="transmembrane region" description="Helical" evidence="1">
    <location>
        <begin position="164"/>
        <end position="184"/>
    </location>
</feature>
<name>N6WF90_9ACTO</name>
<evidence type="ECO:0000313" key="2">
    <source>
        <dbReference type="EMBL" id="ENO18919.1"/>
    </source>
</evidence>
<keyword evidence="1" id="KW-1133">Transmembrane helix</keyword>
<feature type="transmembrane region" description="Helical" evidence="1">
    <location>
        <begin position="15"/>
        <end position="48"/>
    </location>
</feature>
<dbReference type="EMBL" id="AQHZ01000005">
    <property type="protein sequence ID" value="ENO18919.1"/>
    <property type="molecule type" value="Genomic_DNA"/>
</dbReference>
<sequence>MSSRLGPDSSIHQTLSWIATLILANLIFVGLAVPVFTAGPGLLVMALVCARLIDSESTAILPALRSALGGAGVAASLLFLGEIAFALLLGWEWMVFSSLADPILRFVAQAVLVFVAVLLLLLHVWVWPMMAQRLREKGRISVIELPMLLRAALLVSIGKLPRSILAIAVAIGPLALAAVSLPWLIRVGFWFLLFGVAFSMYVCVLATHPVLFSSDSRTQD</sequence>
<feature type="transmembrane region" description="Helical" evidence="1">
    <location>
        <begin position="68"/>
        <end position="91"/>
    </location>
</feature>
<dbReference type="RefSeq" id="WP_005961902.1">
    <property type="nucleotide sequence ID" value="NZ_CP040505.1"/>
</dbReference>
<dbReference type="eggNOG" id="ENOG502ZXA4">
    <property type="taxonomic scope" value="Bacteria"/>
</dbReference>
<dbReference type="Proteomes" id="UP000013015">
    <property type="component" value="Unassembled WGS sequence"/>
</dbReference>
<dbReference type="AlphaFoldDB" id="N6WF90"/>
<keyword evidence="1" id="KW-0812">Transmembrane</keyword>
<keyword evidence="3" id="KW-1185">Reference proteome</keyword>
<evidence type="ECO:0000313" key="3">
    <source>
        <dbReference type="Proteomes" id="UP000013015"/>
    </source>
</evidence>
<feature type="transmembrane region" description="Helical" evidence="1">
    <location>
        <begin position="103"/>
        <end position="128"/>
    </location>
</feature>
<proteinExistence type="predicted"/>
<evidence type="ECO:0000256" key="1">
    <source>
        <dbReference type="SAM" id="Phobius"/>
    </source>
</evidence>
<dbReference type="OrthoDB" id="3267570at2"/>
<keyword evidence="1" id="KW-0472">Membrane</keyword>
<dbReference type="STRING" id="888050.HMPREF9004_0254"/>
<dbReference type="HOGENOM" id="CLU_1253708_0_0_11"/>
<gene>
    <name evidence="2" type="ORF">HMPREF9004_0254</name>
</gene>
<dbReference type="PATRIC" id="fig|888050.3.peg.248"/>
<comment type="caution">
    <text evidence="2">The sequence shown here is derived from an EMBL/GenBank/DDBJ whole genome shotgun (WGS) entry which is preliminary data.</text>
</comment>
<feature type="transmembrane region" description="Helical" evidence="1">
    <location>
        <begin position="191"/>
        <end position="212"/>
    </location>
</feature>
<organism evidence="2 3">
    <name type="scientific">Schaalia cardiffensis F0333</name>
    <dbReference type="NCBI Taxonomy" id="888050"/>
    <lineage>
        <taxon>Bacteria</taxon>
        <taxon>Bacillati</taxon>
        <taxon>Actinomycetota</taxon>
        <taxon>Actinomycetes</taxon>
        <taxon>Actinomycetales</taxon>
        <taxon>Actinomycetaceae</taxon>
        <taxon>Schaalia</taxon>
    </lineage>
</organism>
<protein>
    <submittedName>
        <fullName evidence="2">Uncharacterized protein</fullName>
    </submittedName>
</protein>
<accession>N6WF90</accession>